<dbReference type="InterPro" id="IPR052565">
    <property type="entry name" value="Glutaredoxin-like_YDR286C"/>
</dbReference>
<dbReference type="AlphaFoldDB" id="A0A9P4QPB5"/>
<dbReference type="EMBL" id="ML996201">
    <property type="protein sequence ID" value="KAF2731178.1"/>
    <property type="molecule type" value="Genomic_DNA"/>
</dbReference>
<accession>A0A9P4QPB5</accession>
<dbReference type="PANTHER" id="PTHR33558">
    <property type="entry name" value="GLUTAREDOXIN-LIKE PROTEIN C5ORF63 HOMOLOG"/>
    <property type="match status" value="1"/>
</dbReference>
<comment type="caution">
    <text evidence="2">The sequence shown here is derived from an EMBL/GenBank/DDBJ whole genome shotgun (WGS) entry which is preliminary data.</text>
</comment>
<evidence type="ECO:0000313" key="2">
    <source>
        <dbReference type="EMBL" id="KAF2731178.1"/>
    </source>
</evidence>
<keyword evidence="1" id="KW-0813">Transport</keyword>
<dbReference type="PANTHER" id="PTHR33558:SF1">
    <property type="entry name" value="GLUTAREDOXIN-LIKE PROTEIN C5ORF63 HOMOLOG"/>
    <property type="match status" value="1"/>
</dbReference>
<gene>
    <name evidence="2" type="ORF">EJ04DRAFT_443582</name>
</gene>
<dbReference type="Proteomes" id="UP000799444">
    <property type="component" value="Unassembled WGS sequence"/>
</dbReference>
<dbReference type="Gene3D" id="3.40.30.10">
    <property type="entry name" value="Glutaredoxin"/>
    <property type="match status" value="1"/>
</dbReference>
<keyword evidence="1" id="KW-0249">Electron transport</keyword>
<sequence>MFRASPRLLKCRITLFTRVNCSLCDTAKSVVGGVGNKRAFDYKEIDVLEPGQEKWKSVYEFDTPVIHVDKSNSTATTPASQKLMHRFKEEAVVELMDRVDRS</sequence>
<reference evidence="2" key="1">
    <citation type="journal article" date="2020" name="Stud. Mycol.">
        <title>101 Dothideomycetes genomes: a test case for predicting lifestyles and emergence of pathogens.</title>
        <authorList>
            <person name="Haridas S."/>
            <person name="Albert R."/>
            <person name="Binder M."/>
            <person name="Bloem J."/>
            <person name="Labutti K."/>
            <person name="Salamov A."/>
            <person name="Andreopoulos B."/>
            <person name="Baker S."/>
            <person name="Barry K."/>
            <person name="Bills G."/>
            <person name="Bluhm B."/>
            <person name="Cannon C."/>
            <person name="Castanera R."/>
            <person name="Culley D."/>
            <person name="Daum C."/>
            <person name="Ezra D."/>
            <person name="Gonzalez J."/>
            <person name="Henrissat B."/>
            <person name="Kuo A."/>
            <person name="Liang C."/>
            <person name="Lipzen A."/>
            <person name="Lutzoni F."/>
            <person name="Magnuson J."/>
            <person name="Mondo S."/>
            <person name="Nolan M."/>
            <person name="Ohm R."/>
            <person name="Pangilinan J."/>
            <person name="Park H.-J."/>
            <person name="Ramirez L."/>
            <person name="Alfaro M."/>
            <person name="Sun H."/>
            <person name="Tritt A."/>
            <person name="Yoshinaga Y."/>
            <person name="Zwiers L.-H."/>
            <person name="Turgeon B."/>
            <person name="Goodwin S."/>
            <person name="Spatafora J."/>
            <person name="Crous P."/>
            <person name="Grigoriev I."/>
        </authorList>
    </citation>
    <scope>NUCLEOTIDE SEQUENCE</scope>
    <source>
        <strain evidence="2">CBS 125425</strain>
    </source>
</reference>
<dbReference type="InterPro" id="IPR008554">
    <property type="entry name" value="Glutaredoxin-like"/>
</dbReference>
<evidence type="ECO:0000313" key="3">
    <source>
        <dbReference type="Proteomes" id="UP000799444"/>
    </source>
</evidence>
<dbReference type="InterPro" id="IPR036249">
    <property type="entry name" value="Thioredoxin-like_sf"/>
</dbReference>
<dbReference type="SUPFAM" id="SSF52833">
    <property type="entry name" value="Thioredoxin-like"/>
    <property type="match status" value="1"/>
</dbReference>
<name>A0A9P4QPB5_9PLEO</name>
<keyword evidence="3" id="KW-1185">Reference proteome</keyword>
<proteinExistence type="inferred from homology"/>
<evidence type="ECO:0000256" key="1">
    <source>
        <dbReference type="RuleBase" id="RU363082"/>
    </source>
</evidence>
<dbReference type="Pfam" id="PF05768">
    <property type="entry name" value="Glrx-like"/>
    <property type="match status" value="1"/>
</dbReference>
<dbReference type="OrthoDB" id="429967at2759"/>
<comment type="similarity">
    <text evidence="1">Belongs to the glutaredoxin family.</text>
</comment>
<protein>
    <recommendedName>
        <fullName evidence="1">Glutaredoxin-like protein</fullName>
    </recommendedName>
</protein>
<organism evidence="2 3">
    <name type="scientific">Polyplosphaeria fusca</name>
    <dbReference type="NCBI Taxonomy" id="682080"/>
    <lineage>
        <taxon>Eukaryota</taxon>
        <taxon>Fungi</taxon>
        <taxon>Dikarya</taxon>
        <taxon>Ascomycota</taxon>
        <taxon>Pezizomycotina</taxon>
        <taxon>Dothideomycetes</taxon>
        <taxon>Pleosporomycetidae</taxon>
        <taxon>Pleosporales</taxon>
        <taxon>Tetraplosphaeriaceae</taxon>
        <taxon>Polyplosphaeria</taxon>
    </lineage>
</organism>